<dbReference type="PROSITE" id="PS50114">
    <property type="entry name" value="GATA_ZN_FINGER_2"/>
    <property type="match status" value="1"/>
</dbReference>
<dbReference type="HOGENOM" id="CLU_377687_0_0_1"/>
<feature type="compositionally biased region" description="Polar residues" evidence="2">
    <location>
        <begin position="466"/>
        <end position="477"/>
    </location>
</feature>
<dbReference type="SMART" id="SM00401">
    <property type="entry name" value="ZnF_GATA"/>
    <property type="match status" value="1"/>
</dbReference>
<dbReference type="InterPro" id="IPR013088">
    <property type="entry name" value="Znf_NHR/GATA"/>
</dbReference>
<name>A0A099P7J7_PICKU</name>
<dbReference type="VEuPathDB" id="FungiDB:C5L36_0C09890"/>
<feature type="region of interest" description="Disordered" evidence="2">
    <location>
        <begin position="51"/>
        <end position="98"/>
    </location>
</feature>
<dbReference type="eggNOG" id="ENOG502QX5C">
    <property type="taxonomic scope" value="Eukaryota"/>
</dbReference>
<gene>
    <name evidence="4" type="ORF">JL09_g649</name>
</gene>
<sequence length="734" mass="82731">MSTLNLHSNPFLQSYKLFDSPMPTTVTHIPRTCSPSPTLSLERKRKLDGDLLTTPVRPNSEDNALVTPPRSTKRSKTTPSSPIRDHHLYETPKTPSQKQQFNINLNARSPNYNYAITNPHNYSSVSLNSNGTTEVTPPQSQEVSPRLDTIQLAQPSVTPLRGRYYGEFMYSYPDTCYPFNINSSAIGRSDGNLRAATWRSACNEKIRHEFNKSAKEYAALSEKYKKDTEELKKQGSLNLPSIYDTKIFPSFNSINDTVNRGLNYFSYNASSRFSTDAQQEARSLLELRNASRDKPASTNHSTKTCNIQLPPIREILKLTPFDKSCIHPSCLTSHELQQYNDRNSAGILFEDNAYQFHNGREIKTGNSYAYRELTSKSNSNQPLSLDLRSSYHRPMNYFPTPNQSTIIRPPTESLINESLKSQNNCPALASKGEDSNNLVTATDFKHYQTKFKSQPLKIKKTRRNSVSKVTKNSGSKNSCKHTPVSSRSSSRKSSSSSNRSASDQSTAVKRRTRQNPSTRSSSIESVRTTEVPVSVQSTPLPRLASRDDHNLTPLLATPEAQPTPQISTRTTEEIQRHSFLPHTHLPRMHTTQQLDDVNVSVTPMKAQLSCSHHFHENINKSIGDDDKIPGKNLQSAYRLSKVCMSCHSNQSPCWRPSWSPDEGQLCNSCGLRYRKTKARCYNPKCLKIPSKSEWALMMKRGKVLLDVYHEDGSVAGKQLSYRCLDCDSAMEVLR</sequence>
<evidence type="ECO:0000256" key="2">
    <source>
        <dbReference type="SAM" id="MobiDB-lite"/>
    </source>
</evidence>
<dbReference type="SUPFAM" id="SSF57716">
    <property type="entry name" value="Glucocorticoid receptor-like (DNA-binding domain)"/>
    <property type="match status" value="1"/>
</dbReference>
<feature type="compositionally biased region" description="Low complexity" evidence="2">
    <location>
        <begin position="485"/>
        <end position="505"/>
    </location>
</feature>
<keyword evidence="1" id="KW-0863">Zinc-finger</keyword>
<dbReference type="InterPro" id="IPR000679">
    <property type="entry name" value="Znf_GATA"/>
</dbReference>
<dbReference type="Proteomes" id="UP000029867">
    <property type="component" value="Unassembled WGS sequence"/>
</dbReference>
<organism evidence="4 5">
    <name type="scientific">Pichia kudriavzevii</name>
    <name type="common">Yeast</name>
    <name type="synonym">Issatchenkia orientalis</name>
    <dbReference type="NCBI Taxonomy" id="4909"/>
    <lineage>
        <taxon>Eukaryota</taxon>
        <taxon>Fungi</taxon>
        <taxon>Dikarya</taxon>
        <taxon>Ascomycota</taxon>
        <taxon>Saccharomycotina</taxon>
        <taxon>Pichiomycetes</taxon>
        <taxon>Pichiales</taxon>
        <taxon>Pichiaceae</taxon>
        <taxon>Pichia</taxon>
    </lineage>
</organism>
<protein>
    <recommendedName>
        <fullName evidence="3">GATA-type domain-containing protein</fullName>
    </recommendedName>
</protein>
<feature type="region of interest" description="Disordered" evidence="2">
    <location>
        <begin position="453"/>
        <end position="547"/>
    </location>
</feature>
<dbReference type="GO" id="GO:0006355">
    <property type="term" value="P:regulation of DNA-templated transcription"/>
    <property type="evidence" value="ECO:0007669"/>
    <property type="project" value="InterPro"/>
</dbReference>
<feature type="domain" description="GATA-type" evidence="3">
    <location>
        <begin position="637"/>
        <end position="674"/>
    </location>
</feature>
<keyword evidence="1" id="KW-0479">Metal-binding</keyword>
<dbReference type="PROSITE" id="PS00344">
    <property type="entry name" value="GATA_ZN_FINGER_1"/>
    <property type="match status" value="1"/>
</dbReference>
<evidence type="ECO:0000313" key="5">
    <source>
        <dbReference type="Proteomes" id="UP000029867"/>
    </source>
</evidence>
<dbReference type="Gene3D" id="3.30.50.10">
    <property type="entry name" value="Erythroid Transcription Factor GATA-1, subunit A"/>
    <property type="match status" value="1"/>
</dbReference>
<dbReference type="GO" id="GO:0043565">
    <property type="term" value="F:sequence-specific DNA binding"/>
    <property type="evidence" value="ECO:0007669"/>
    <property type="project" value="InterPro"/>
</dbReference>
<evidence type="ECO:0000256" key="1">
    <source>
        <dbReference type="PROSITE-ProRule" id="PRU00094"/>
    </source>
</evidence>
<dbReference type="AlphaFoldDB" id="A0A099P7J7"/>
<feature type="compositionally biased region" description="Polar residues" evidence="2">
    <location>
        <begin position="514"/>
        <end position="528"/>
    </location>
</feature>
<comment type="caution">
    <text evidence="4">The sequence shown here is derived from an EMBL/GenBank/DDBJ whole genome shotgun (WGS) entry which is preliminary data.</text>
</comment>
<dbReference type="EMBL" id="JQFK01000003">
    <property type="protein sequence ID" value="KGK40237.1"/>
    <property type="molecule type" value="Genomic_DNA"/>
</dbReference>
<accession>A0A099P7J7</accession>
<reference evidence="5" key="1">
    <citation type="journal article" date="2014" name="Microb. Cell Fact.">
        <title>Exploiting Issatchenkia orientalis SD108 for succinic acid production.</title>
        <authorList>
            <person name="Xiao H."/>
            <person name="Shao Z."/>
            <person name="Jiang Y."/>
            <person name="Dole S."/>
            <person name="Zhao H."/>
        </authorList>
    </citation>
    <scope>NUCLEOTIDE SEQUENCE [LARGE SCALE GENOMIC DNA]</scope>
    <source>
        <strain evidence="5">SD108</strain>
    </source>
</reference>
<evidence type="ECO:0000313" key="4">
    <source>
        <dbReference type="EMBL" id="KGK40237.1"/>
    </source>
</evidence>
<evidence type="ECO:0000259" key="3">
    <source>
        <dbReference type="PROSITE" id="PS50114"/>
    </source>
</evidence>
<dbReference type="Pfam" id="PF00320">
    <property type="entry name" value="GATA"/>
    <property type="match status" value="1"/>
</dbReference>
<dbReference type="CDD" id="cd00202">
    <property type="entry name" value="ZnF_GATA"/>
    <property type="match status" value="1"/>
</dbReference>
<dbReference type="GO" id="GO:0008270">
    <property type="term" value="F:zinc ion binding"/>
    <property type="evidence" value="ECO:0007669"/>
    <property type="project" value="UniProtKB-KW"/>
</dbReference>
<keyword evidence="1" id="KW-0862">Zinc</keyword>
<proteinExistence type="predicted"/>